<comment type="similarity">
    <text evidence="1">Belongs to the ABC transporter superfamily.</text>
</comment>
<dbReference type="Proteomes" id="UP000315003">
    <property type="component" value="Chromosome"/>
</dbReference>
<dbReference type="AlphaFoldDB" id="A0A517SXD9"/>
<dbReference type="PROSITE" id="PS50893">
    <property type="entry name" value="ABC_TRANSPORTER_2"/>
    <property type="match status" value="1"/>
</dbReference>
<evidence type="ECO:0000313" key="7">
    <source>
        <dbReference type="Proteomes" id="UP000315003"/>
    </source>
</evidence>
<dbReference type="InterPro" id="IPR015860">
    <property type="entry name" value="ABC_transpr_TagH-like"/>
</dbReference>
<dbReference type="InterPro" id="IPR050683">
    <property type="entry name" value="Bact_Polysacc_Export_ATP-bd"/>
</dbReference>
<dbReference type="GO" id="GO:0140359">
    <property type="term" value="F:ABC-type transporter activity"/>
    <property type="evidence" value="ECO:0007669"/>
    <property type="project" value="InterPro"/>
</dbReference>
<name>A0A517SXD9_9BACT</name>
<dbReference type="Gene3D" id="3.40.50.300">
    <property type="entry name" value="P-loop containing nucleotide triphosphate hydrolases"/>
    <property type="match status" value="1"/>
</dbReference>
<sequence>MTTSVQIDGLSKCYQLGVTHANTLREVGRQAYRSLASMALGRGRIAPLAAESQRTLWALKDLTLQVKQGETLAVIGPNGGGKSTLLKILSRITLPSKGTVEVHGRIASLLEVGTGFHPELTGRENVYLNGTILGMTRSEVNRQFDAIVDFSGVEQFLDTPVKRYSSGMRVRLGFAVAAHLEPDILIVDEVLAVGDQQFQQKCLGKMHQEAKSGRTVLFVSHNMSSVSHLCEQGMVLNKGRTTGVVPVAEAIEQYAASFPSGHRDGLYVADPAHEPALFSRLVIEQQGESRSTVLDDQPFEIEIAVRSTDANPTDRLFVTVCNQFRQHVFSASCLVDQMERRGDQHVIRMQVNERFLIAGSYSLDASLLTVGNDVREHLAGICGFRVANVAASELNRFHLQNDLVLGQYQWL</sequence>
<accession>A0A517SXD9</accession>
<keyword evidence="7" id="KW-1185">Reference proteome</keyword>
<dbReference type="SMART" id="SM00382">
    <property type="entry name" value="AAA"/>
    <property type="match status" value="1"/>
</dbReference>
<evidence type="ECO:0000256" key="2">
    <source>
        <dbReference type="ARBA" id="ARBA00022448"/>
    </source>
</evidence>
<dbReference type="PROSITE" id="PS00211">
    <property type="entry name" value="ABC_TRANSPORTER_1"/>
    <property type="match status" value="1"/>
</dbReference>
<evidence type="ECO:0000259" key="5">
    <source>
        <dbReference type="PROSITE" id="PS50893"/>
    </source>
</evidence>
<evidence type="ECO:0000256" key="4">
    <source>
        <dbReference type="ARBA" id="ARBA00022840"/>
    </source>
</evidence>
<keyword evidence="2" id="KW-0813">Transport</keyword>
<evidence type="ECO:0000256" key="3">
    <source>
        <dbReference type="ARBA" id="ARBA00022741"/>
    </source>
</evidence>
<organism evidence="6 7">
    <name type="scientific">Stieleria bergensis</name>
    <dbReference type="NCBI Taxonomy" id="2528025"/>
    <lineage>
        <taxon>Bacteria</taxon>
        <taxon>Pseudomonadati</taxon>
        <taxon>Planctomycetota</taxon>
        <taxon>Planctomycetia</taxon>
        <taxon>Pirellulales</taxon>
        <taxon>Pirellulaceae</taxon>
        <taxon>Stieleria</taxon>
    </lineage>
</organism>
<dbReference type="EMBL" id="CP036272">
    <property type="protein sequence ID" value="QDT60814.1"/>
    <property type="molecule type" value="Genomic_DNA"/>
</dbReference>
<evidence type="ECO:0000256" key="1">
    <source>
        <dbReference type="ARBA" id="ARBA00005417"/>
    </source>
</evidence>
<dbReference type="InterPro" id="IPR003593">
    <property type="entry name" value="AAA+_ATPase"/>
</dbReference>
<dbReference type="Pfam" id="PF00005">
    <property type="entry name" value="ABC_tran"/>
    <property type="match status" value="1"/>
</dbReference>
<dbReference type="SUPFAM" id="SSF52540">
    <property type="entry name" value="P-loop containing nucleoside triphosphate hydrolases"/>
    <property type="match status" value="1"/>
</dbReference>
<dbReference type="RefSeq" id="WP_145274067.1">
    <property type="nucleotide sequence ID" value="NZ_CP036272.1"/>
</dbReference>
<dbReference type="OrthoDB" id="9778870at2"/>
<feature type="domain" description="ABC transporter" evidence="5">
    <location>
        <begin position="43"/>
        <end position="263"/>
    </location>
</feature>
<keyword evidence="3" id="KW-0547">Nucleotide-binding</keyword>
<keyword evidence="4 6" id="KW-0067">ATP-binding</keyword>
<dbReference type="InterPro" id="IPR017871">
    <property type="entry name" value="ABC_transporter-like_CS"/>
</dbReference>
<reference evidence="6 7" key="1">
    <citation type="submission" date="2019-02" db="EMBL/GenBank/DDBJ databases">
        <title>Deep-cultivation of Planctomycetes and their phenomic and genomic characterization uncovers novel biology.</title>
        <authorList>
            <person name="Wiegand S."/>
            <person name="Jogler M."/>
            <person name="Boedeker C."/>
            <person name="Pinto D."/>
            <person name="Vollmers J."/>
            <person name="Rivas-Marin E."/>
            <person name="Kohn T."/>
            <person name="Peeters S.H."/>
            <person name="Heuer A."/>
            <person name="Rast P."/>
            <person name="Oberbeckmann S."/>
            <person name="Bunk B."/>
            <person name="Jeske O."/>
            <person name="Meyerdierks A."/>
            <person name="Storesund J.E."/>
            <person name="Kallscheuer N."/>
            <person name="Luecker S."/>
            <person name="Lage O.M."/>
            <person name="Pohl T."/>
            <person name="Merkel B.J."/>
            <person name="Hornburger P."/>
            <person name="Mueller R.-W."/>
            <person name="Bruemmer F."/>
            <person name="Labrenz M."/>
            <person name="Spormann A.M."/>
            <person name="Op den Camp H."/>
            <person name="Overmann J."/>
            <person name="Amann R."/>
            <person name="Jetten M.S.M."/>
            <person name="Mascher T."/>
            <person name="Medema M.H."/>
            <person name="Devos D.P."/>
            <person name="Kaster A.-K."/>
            <person name="Ovreas L."/>
            <person name="Rohde M."/>
            <person name="Galperin M.Y."/>
            <person name="Jogler C."/>
        </authorList>
    </citation>
    <scope>NUCLEOTIDE SEQUENCE [LARGE SCALE GENOMIC DNA]</scope>
    <source>
        <strain evidence="6 7">SV_7m_r</strain>
    </source>
</reference>
<dbReference type="GO" id="GO:0005524">
    <property type="term" value="F:ATP binding"/>
    <property type="evidence" value="ECO:0007669"/>
    <property type="project" value="UniProtKB-KW"/>
</dbReference>
<dbReference type="GO" id="GO:0016020">
    <property type="term" value="C:membrane"/>
    <property type="evidence" value="ECO:0007669"/>
    <property type="project" value="InterPro"/>
</dbReference>
<protein>
    <submittedName>
        <fullName evidence="6">Teichoic acids export ATP-binding protein TagH</fullName>
    </submittedName>
</protein>
<dbReference type="GO" id="GO:0016887">
    <property type="term" value="F:ATP hydrolysis activity"/>
    <property type="evidence" value="ECO:0007669"/>
    <property type="project" value="InterPro"/>
</dbReference>
<dbReference type="InterPro" id="IPR003439">
    <property type="entry name" value="ABC_transporter-like_ATP-bd"/>
</dbReference>
<dbReference type="InterPro" id="IPR027417">
    <property type="entry name" value="P-loop_NTPase"/>
</dbReference>
<evidence type="ECO:0000313" key="6">
    <source>
        <dbReference type="EMBL" id="QDT60814.1"/>
    </source>
</evidence>
<gene>
    <name evidence="6" type="primary">tagH_1</name>
    <name evidence="6" type="ORF">SV7mr_33410</name>
</gene>
<dbReference type="PANTHER" id="PTHR46743:SF2">
    <property type="entry name" value="TEICHOIC ACIDS EXPORT ATP-BINDING PROTEIN TAGH"/>
    <property type="match status" value="1"/>
</dbReference>
<dbReference type="CDD" id="cd03220">
    <property type="entry name" value="ABC_KpsT_Wzt"/>
    <property type="match status" value="1"/>
</dbReference>
<proteinExistence type="inferred from homology"/>
<dbReference type="PANTHER" id="PTHR46743">
    <property type="entry name" value="TEICHOIC ACIDS EXPORT ATP-BINDING PROTEIN TAGH"/>
    <property type="match status" value="1"/>
</dbReference>